<keyword evidence="12" id="KW-1185">Reference proteome</keyword>
<comment type="similarity">
    <text evidence="3 10">Belongs to the UbiA prenyltransferase family.</text>
</comment>
<dbReference type="InterPro" id="IPR000537">
    <property type="entry name" value="UbiA_prenyltransferase"/>
</dbReference>
<comment type="subcellular location">
    <subcellularLocation>
        <location evidence="2">Endoplasmic reticulum membrane</location>
        <topology evidence="2">Multi-pass membrane protein</topology>
    </subcellularLocation>
    <subcellularLocation>
        <location evidence="10">Mitochondrion inner membrane</location>
        <topology evidence="10">Multi-pass membrane protein</topology>
        <orientation evidence="10">Matrix side</orientation>
    </subcellularLocation>
</comment>
<dbReference type="GO" id="GO:0005789">
    <property type="term" value="C:endoplasmic reticulum membrane"/>
    <property type="evidence" value="ECO:0007669"/>
    <property type="project" value="UniProtKB-SubCell"/>
</dbReference>
<dbReference type="GO" id="GO:0005743">
    <property type="term" value="C:mitochondrial inner membrane"/>
    <property type="evidence" value="ECO:0007669"/>
    <property type="project" value="UniProtKB-SubCell"/>
</dbReference>
<comment type="catalytic activity">
    <reaction evidence="10">
        <text>an all-trans-polyprenyl diphosphate + 4-hydroxybenzoate = a 4-hydroxy-3-(all-trans-polyprenyl)benzoate + diphosphate</text>
        <dbReference type="Rhea" id="RHEA:44504"/>
        <dbReference type="Rhea" id="RHEA-COMP:9514"/>
        <dbReference type="Rhea" id="RHEA-COMP:9564"/>
        <dbReference type="ChEBI" id="CHEBI:17879"/>
        <dbReference type="ChEBI" id="CHEBI:33019"/>
        <dbReference type="ChEBI" id="CHEBI:58914"/>
        <dbReference type="ChEBI" id="CHEBI:78396"/>
        <dbReference type="EC" id="2.5.1.39"/>
    </reaction>
</comment>
<evidence type="ECO:0000256" key="10">
    <source>
        <dbReference type="HAMAP-Rule" id="MF_03189"/>
    </source>
</evidence>
<dbReference type="EC" id="2.5.1.39" evidence="10"/>
<comment type="catalytic activity">
    <reaction evidence="8">
        <text>4-hydroxybenzoate + (2E)-geranyl diphosphate = 3-geranyl-4-hydroxybenzoate + diphosphate</text>
        <dbReference type="Rhea" id="RHEA:27854"/>
        <dbReference type="ChEBI" id="CHEBI:17879"/>
        <dbReference type="ChEBI" id="CHEBI:33019"/>
        <dbReference type="ChEBI" id="CHEBI:58057"/>
        <dbReference type="ChEBI" id="CHEBI:60878"/>
        <dbReference type="EC" id="2.5.1.93"/>
    </reaction>
</comment>
<evidence type="ECO:0000313" key="11">
    <source>
        <dbReference type="EMBL" id="KAK1381613.1"/>
    </source>
</evidence>
<name>A0AAD8IBY5_9APIA</name>
<evidence type="ECO:0000256" key="8">
    <source>
        <dbReference type="ARBA" id="ARBA00050283"/>
    </source>
</evidence>
<comment type="caution">
    <text evidence="11">The sequence shown here is derived from an EMBL/GenBank/DDBJ whole genome shotgun (WGS) entry which is preliminary data.</text>
</comment>
<comment type="pathway">
    <text evidence="10">Cofactor biosynthesis; ubiquinone biosynthesis.</text>
</comment>
<keyword evidence="6 10" id="KW-1133">Transmembrane helix</keyword>
<evidence type="ECO:0000313" key="12">
    <source>
        <dbReference type="Proteomes" id="UP001237642"/>
    </source>
</evidence>
<sequence length="402" mass="45075">MALFRLSKATRRLQTSTLFLQLTRPVLSPPIPNPKTLTHSSPQSFTTYLFNSLNTHTRCLPNYVYIQENHNFRVFNPTQLVKNAGISTLGFEKKEEDEKKEEKIVKGCSWIDLYLPKNLVGYAHLARLDKPIGTWLLAWPCMWSITLAASPGSFPDFKMMALFGCGAFLLRGAGCTINDLLDRDIDTKVERTRLRPIASGALTRFQGLCFLGIQLFLGLGILLQLNLYSEILGASSLLLVFTYPLMKRFTFWPQAYLGLTFNWGALLGWTAIRGSLDPTIVLPLYFSGVCWTLVYDTIYAHQDKEDDLKVGVKSTALRFGDSTKEWVSGFGTACIGSLALSGFNANIGWPYFVFLTAASGQLAWQIWTVDLSSRADCNRKFVSNKWFGAMIFSGILFGRLLS</sequence>
<gene>
    <name evidence="11" type="ORF">POM88_028357</name>
</gene>
<reference evidence="11" key="1">
    <citation type="submission" date="2023-02" db="EMBL/GenBank/DDBJ databases">
        <title>Genome of toxic invasive species Heracleum sosnowskyi carries increased number of genes despite the absence of recent whole-genome duplications.</title>
        <authorList>
            <person name="Schelkunov M."/>
            <person name="Shtratnikova V."/>
            <person name="Makarenko M."/>
            <person name="Klepikova A."/>
            <person name="Omelchenko D."/>
            <person name="Novikova G."/>
            <person name="Obukhova E."/>
            <person name="Bogdanov V."/>
            <person name="Penin A."/>
            <person name="Logacheva M."/>
        </authorList>
    </citation>
    <scope>NUCLEOTIDE SEQUENCE</scope>
    <source>
        <strain evidence="11">Hsosn_3</strain>
        <tissue evidence="11">Leaf</tissue>
    </source>
</reference>
<reference evidence="11" key="2">
    <citation type="submission" date="2023-05" db="EMBL/GenBank/DDBJ databases">
        <authorList>
            <person name="Schelkunov M.I."/>
        </authorList>
    </citation>
    <scope>NUCLEOTIDE SEQUENCE</scope>
    <source>
        <strain evidence="11">Hsosn_3</strain>
        <tissue evidence="11">Leaf</tissue>
    </source>
</reference>
<accession>A0AAD8IBY5</accession>
<feature type="transmembrane region" description="Helical" evidence="10">
    <location>
        <begin position="255"/>
        <end position="274"/>
    </location>
</feature>
<dbReference type="InterPro" id="IPR006370">
    <property type="entry name" value="HB_polyprenyltransferase-like"/>
</dbReference>
<dbReference type="InterPro" id="IPR044878">
    <property type="entry name" value="UbiA_sf"/>
</dbReference>
<dbReference type="GO" id="GO:0008299">
    <property type="term" value="P:isoprenoid biosynthetic process"/>
    <property type="evidence" value="ECO:0007669"/>
    <property type="project" value="UniProtKB-UniRule"/>
</dbReference>
<dbReference type="InterPro" id="IPR030470">
    <property type="entry name" value="UbiA_prenylTrfase_CS"/>
</dbReference>
<dbReference type="PANTHER" id="PTHR11048:SF28">
    <property type="entry name" value="4-HYDROXYBENZOATE POLYPRENYLTRANSFERASE, MITOCHONDRIAL"/>
    <property type="match status" value="1"/>
</dbReference>
<evidence type="ECO:0000256" key="3">
    <source>
        <dbReference type="ARBA" id="ARBA00005985"/>
    </source>
</evidence>
<keyword evidence="10" id="KW-0999">Mitochondrion inner membrane</keyword>
<keyword evidence="5 10" id="KW-0812">Transmembrane</keyword>
<evidence type="ECO:0000256" key="2">
    <source>
        <dbReference type="ARBA" id="ARBA00004477"/>
    </source>
</evidence>
<dbReference type="Proteomes" id="UP001237642">
    <property type="component" value="Unassembled WGS sequence"/>
</dbReference>
<organism evidence="11 12">
    <name type="scientific">Heracleum sosnowskyi</name>
    <dbReference type="NCBI Taxonomy" id="360622"/>
    <lineage>
        <taxon>Eukaryota</taxon>
        <taxon>Viridiplantae</taxon>
        <taxon>Streptophyta</taxon>
        <taxon>Embryophyta</taxon>
        <taxon>Tracheophyta</taxon>
        <taxon>Spermatophyta</taxon>
        <taxon>Magnoliopsida</taxon>
        <taxon>eudicotyledons</taxon>
        <taxon>Gunneridae</taxon>
        <taxon>Pentapetalae</taxon>
        <taxon>asterids</taxon>
        <taxon>campanulids</taxon>
        <taxon>Apiales</taxon>
        <taxon>Apiaceae</taxon>
        <taxon>Apioideae</taxon>
        <taxon>apioid superclade</taxon>
        <taxon>Tordylieae</taxon>
        <taxon>Tordyliinae</taxon>
        <taxon>Heracleum</taxon>
    </lineage>
</organism>
<comment type="function">
    <text evidence="10">Catalyzes the prenylation of para-hydroxybenzoate (PHB) with an all-trans polyprenyl group. Mediates the second step in the final reaction sequence of coenzyme Q (CoQ) biosynthesis, which is the condensation of the polyisoprenoid side chain with PHB, generating the first membrane-bound Q intermediate.</text>
</comment>
<dbReference type="GO" id="GO:0008412">
    <property type="term" value="F:4-hydroxybenzoate polyprenyltransferase activity"/>
    <property type="evidence" value="ECO:0007669"/>
    <property type="project" value="UniProtKB-EC"/>
</dbReference>
<protein>
    <recommendedName>
        <fullName evidence="10">4-hydroxybenzoate polyprenyltransferase, mitochondrial</fullName>
        <shortName evidence="10">4-HB polyprenyltransferase</shortName>
        <ecNumber evidence="10">2.5.1.39</ecNumber>
    </recommendedName>
    <alternativeName>
        <fullName evidence="10">Para-hydroxybenzoate--polyprenyltransferase</fullName>
        <shortName evidence="10">PHB:PPT</shortName>
        <shortName evidence="10">PHB:polyprenyltransferase</shortName>
    </alternativeName>
</protein>
<feature type="transmembrane region" description="Helical" evidence="10">
    <location>
        <begin position="381"/>
        <end position="401"/>
    </location>
</feature>
<keyword evidence="10" id="KW-0496">Mitochondrion</keyword>
<keyword evidence="10" id="KW-0414">Isoprene biosynthesis</keyword>
<dbReference type="AlphaFoldDB" id="A0AAD8IBY5"/>
<evidence type="ECO:0000256" key="5">
    <source>
        <dbReference type="ARBA" id="ARBA00022692"/>
    </source>
</evidence>
<dbReference type="Gene3D" id="1.10.357.140">
    <property type="entry name" value="UbiA prenyltransferase"/>
    <property type="match status" value="1"/>
</dbReference>
<dbReference type="NCBIfam" id="TIGR01474">
    <property type="entry name" value="ubiA_proteo"/>
    <property type="match status" value="1"/>
</dbReference>
<dbReference type="GO" id="GO:0102930">
    <property type="term" value="F:4-hydroxybenzoate geranyltransferase activity"/>
    <property type="evidence" value="ECO:0007669"/>
    <property type="project" value="UniProtKB-EC"/>
</dbReference>
<dbReference type="PROSITE" id="PS00943">
    <property type="entry name" value="UBIA"/>
    <property type="match status" value="1"/>
</dbReference>
<feature type="transmembrane region" description="Helical" evidence="10">
    <location>
        <begin position="135"/>
        <end position="154"/>
    </location>
</feature>
<feature type="transmembrane region" description="Helical" evidence="10">
    <location>
        <begin position="349"/>
        <end position="369"/>
    </location>
</feature>
<comment type="cofactor">
    <cofactor evidence="1 10">
        <name>Mg(2+)</name>
        <dbReference type="ChEBI" id="CHEBI:18420"/>
    </cofactor>
</comment>
<comment type="function">
    <text evidence="9">Prenyltransferase involved in the biosynthesis of shikonin, a naphthoquinone secondary metabolite. Could accept only geranyl diphosphate and not dimethylallyl diphosphate, farnesyl diphosphate, or geranylgeranyl diphosphate as substrate.</text>
</comment>
<dbReference type="Gene3D" id="1.20.120.1780">
    <property type="entry name" value="UbiA prenyltransferase"/>
    <property type="match status" value="1"/>
</dbReference>
<evidence type="ECO:0000256" key="7">
    <source>
        <dbReference type="ARBA" id="ARBA00023136"/>
    </source>
</evidence>
<dbReference type="InterPro" id="IPR039653">
    <property type="entry name" value="Prenyltransferase"/>
</dbReference>
<dbReference type="GO" id="GO:0006744">
    <property type="term" value="P:ubiquinone biosynthetic process"/>
    <property type="evidence" value="ECO:0007669"/>
    <property type="project" value="UniProtKB-UniRule"/>
</dbReference>
<dbReference type="EMBL" id="JAUIZM010000006">
    <property type="protein sequence ID" value="KAK1381613.1"/>
    <property type="molecule type" value="Genomic_DNA"/>
</dbReference>
<dbReference type="CDD" id="cd13959">
    <property type="entry name" value="PT_UbiA_COQ2"/>
    <property type="match status" value="1"/>
</dbReference>
<keyword evidence="4 10" id="KW-0808">Transferase</keyword>
<evidence type="ECO:0000256" key="4">
    <source>
        <dbReference type="ARBA" id="ARBA00022679"/>
    </source>
</evidence>
<keyword evidence="10" id="KW-0831">Ubiquinone biosynthesis</keyword>
<proteinExistence type="inferred from homology"/>
<feature type="transmembrane region" description="Helical" evidence="10">
    <location>
        <begin position="202"/>
        <end position="221"/>
    </location>
</feature>
<keyword evidence="7 10" id="KW-0472">Membrane</keyword>
<feature type="transmembrane region" description="Helical" evidence="10">
    <location>
        <begin position="160"/>
        <end position="181"/>
    </location>
</feature>
<dbReference type="Pfam" id="PF01040">
    <property type="entry name" value="UbiA"/>
    <property type="match status" value="1"/>
</dbReference>
<evidence type="ECO:0000256" key="6">
    <source>
        <dbReference type="ARBA" id="ARBA00022989"/>
    </source>
</evidence>
<dbReference type="HAMAP" id="MF_01635">
    <property type="entry name" value="UbiA"/>
    <property type="match status" value="1"/>
</dbReference>
<evidence type="ECO:0000256" key="1">
    <source>
        <dbReference type="ARBA" id="ARBA00001946"/>
    </source>
</evidence>
<dbReference type="FunFam" id="1.20.120.1780:FF:000001">
    <property type="entry name" value="4-hydroxybenzoate octaprenyltransferase"/>
    <property type="match status" value="1"/>
</dbReference>
<dbReference type="FunFam" id="1.10.357.140:FF:000003">
    <property type="entry name" value="4-hydroxybenzoate polyprenyltransferase, mitochondrial"/>
    <property type="match status" value="1"/>
</dbReference>
<evidence type="ECO:0000256" key="9">
    <source>
        <dbReference type="ARBA" id="ARBA00053039"/>
    </source>
</evidence>
<dbReference type="PANTHER" id="PTHR11048">
    <property type="entry name" value="PRENYLTRANSFERASES"/>
    <property type="match status" value="1"/>
</dbReference>
<feature type="transmembrane region" description="Helical" evidence="10">
    <location>
        <begin position="280"/>
        <end position="299"/>
    </location>
</feature>